<name>A0A553I6P6_9PEZI</name>
<comment type="similarity">
    <text evidence="5">Belongs to the SAT4 family.</text>
</comment>
<keyword evidence="2 7" id="KW-0812">Transmembrane</keyword>
<comment type="subcellular location">
    <subcellularLocation>
        <location evidence="1">Membrane</location>
        <topology evidence="1">Multi-pass membrane protein</topology>
    </subcellularLocation>
</comment>
<dbReference type="Proteomes" id="UP000319160">
    <property type="component" value="Unassembled WGS sequence"/>
</dbReference>
<evidence type="ECO:0000313" key="9">
    <source>
        <dbReference type="EMBL" id="TRX95880.1"/>
    </source>
</evidence>
<sequence>MEPLQALPGVTPGTVWSGVGISGLTLGCRLYSRYRGPGRVFWDDVFAIASFILVSVSAVLWQWAARDMYYVLNVEAGLDTYQPDFVSRAQRWLLVSLIIYLLFYASLFLIKLSFLYFFRRLGQNIDFYQYFWWPIMFVSLITFIVSISDTRYQCLAGSTDFIFANCNQPAEIDKTNATLRANASLDIISDFLTMLLPAILLWNVRIPTTKKLAIFGLFSLSLFTIAIAAVRVGDLDTTRRPDGQDDVTLLWFWSSIEASVAIVVSSLSAFPQLFAHSHRKDKPKFTPSDTYRQMIARIRSGKSGQRGPYVDLTNVSRSVDPDRARMSHNPGFSSDASAETVTDILSPSRPVARAYAEQRLDKTEMPEN</sequence>
<evidence type="ECO:0000256" key="2">
    <source>
        <dbReference type="ARBA" id="ARBA00022692"/>
    </source>
</evidence>
<protein>
    <recommendedName>
        <fullName evidence="8">Rhodopsin domain-containing protein</fullName>
    </recommendedName>
</protein>
<feature type="transmembrane region" description="Helical" evidence="7">
    <location>
        <begin position="187"/>
        <end position="205"/>
    </location>
</feature>
<keyword evidence="10" id="KW-1185">Reference proteome</keyword>
<feature type="region of interest" description="Disordered" evidence="6">
    <location>
        <begin position="320"/>
        <end position="345"/>
    </location>
</feature>
<dbReference type="PANTHER" id="PTHR33048">
    <property type="entry name" value="PTH11-LIKE INTEGRAL MEMBRANE PROTEIN (AFU_ORTHOLOGUE AFUA_5G11245)"/>
    <property type="match status" value="1"/>
</dbReference>
<gene>
    <name evidence="9" type="ORF">FHL15_003022</name>
</gene>
<dbReference type="AlphaFoldDB" id="A0A553I6P6"/>
<dbReference type="GO" id="GO:0016020">
    <property type="term" value="C:membrane"/>
    <property type="evidence" value="ECO:0007669"/>
    <property type="project" value="UniProtKB-SubCell"/>
</dbReference>
<feature type="domain" description="Rhodopsin" evidence="8">
    <location>
        <begin position="29"/>
        <end position="275"/>
    </location>
</feature>
<evidence type="ECO:0000256" key="3">
    <source>
        <dbReference type="ARBA" id="ARBA00022989"/>
    </source>
</evidence>
<feature type="transmembrane region" description="Helical" evidence="7">
    <location>
        <begin position="44"/>
        <end position="64"/>
    </location>
</feature>
<feature type="transmembrane region" description="Helical" evidence="7">
    <location>
        <begin position="212"/>
        <end position="230"/>
    </location>
</feature>
<evidence type="ECO:0000256" key="7">
    <source>
        <dbReference type="SAM" id="Phobius"/>
    </source>
</evidence>
<dbReference type="Pfam" id="PF20684">
    <property type="entry name" value="Fung_rhodopsin"/>
    <property type="match status" value="1"/>
</dbReference>
<dbReference type="EMBL" id="VFLP01000013">
    <property type="protein sequence ID" value="TRX95880.1"/>
    <property type="molecule type" value="Genomic_DNA"/>
</dbReference>
<feature type="transmembrane region" description="Helical" evidence="7">
    <location>
        <begin position="92"/>
        <end position="118"/>
    </location>
</feature>
<dbReference type="OrthoDB" id="444631at2759"/>
<dbReference type="PANTHER" id="PTHR33048:SF47">
    <property type="entry name" value="INTEGRAL MEMBRANE PROTEIN-RELATED"/>
    <property type="match status" value="1"/>
</dbReference>
<evidence type="ECO:0000259" key="8">
    <source>
        <dbReference type="Pfam" id="PF20684"/>
    </source>
</evidence>
<evidence type="ECO:0000256" key="6">
    <source>
        <dbReference type="SAM" id="MobiDB-lite"/>
    </source>
</evidence>
<keyword evidence="4 7" id="KW-0472">Membrane</keyword>
<evidence type="ECO:0000256" key="5">
    <source>
        <dbReference type="ARBA" id="ARBA00038359"/>
    </source>
</evidence>
<feature type="transmembrane region" description="Helical" evidence="7">
    <location>
        <begin position="250"/>
        <end position="274"/>
    </location>
</feature>
<proteinExistence type="inferred from homology"/>
<accession>A0A553I6P6</accession>
<dbReference type="InterPro" id="IPR049326">
    <property type="entry name" value="Rhodopsin_dom_fungi"/>
</dbReference>
<evidence type="ECO:0000256" key="1">
    <source>
        <dbReference type="ARBA" id="ARBA00004141"/>
    </source>
</evidence>
<dbReference type="InterPro" id="IPR052337">
    <property type="entry name" value="SAT4-like"/>
</dbReference>
<comment type="caution">
    <text evidence="9">The sequence shown here is derived from an EMBL/GenBank/DDBJ whole genome shotgun (WGS) entry which is preliminary data.</text>
</comment>
<feature type="compositionally biased region" description="Polar residues" evidence="6">
    <location>
        <begin position="330"/>
        <end position="345"/>
    </location>
</feature>
<dbReference type="STRING" id="2512241.A0A553I6P6"/>
<organism evidence="9 10">
    <name type="scientific">Xylaria flabelliformis</name>
    <dbReference type="NCBI Taxonomy" id="2512241"/>
    <lineage>
        <taxon>Eukaryota</taxon>
        <taxon>Fungi</taxon>
        <taxon>Dikarya</taxon>
        <taxon>Ascomycota</taxon>
        <taxon>Pezizomycotina</taxon>
        <taxon>Sordariomycetes</taxon>
        <taxon>Xylariomycetidae</taxon>
        <taxon>Xylariales</taxon>
        <taxon>Xylariaceae</taxon>
        <taxon>Xylaria</taxon>
    </lineage>
</organism>
<evidence type="ECO:0000313" key="10">
    <source>
        <dbReference type="Proteomes" id="UP000319160"/>
    </source>
</evidence>
<keyword evidence="3 7" id="KW-1133">Transmembrane helix</keyword>
<reference evidence="10" key="1">
    <citation type="submission" date="2019-06" db="EMBL/GenBank/DDBJ databases">
        <title>Draft genome sequence of the griseofulvin-producing fungus Xylaria cubensis strain G536.</title>
        <authorList>
            <person name="Mead M.E."/>
            <person name="Raja H.A."/>
            <person name="Steenwyk J.L."/>
            <person name="Knowles S.L."/>
            <person name="Oberlies N.H."/>
            <person name="Rokas A."/>
        </authorList>
    </citation>
    <scope>NUCLEOTIDE SEQUENCE [LARGE SCALE GENOMIC DNA]</scope>
    <source>
        <strain evidence="10">G536</strain>
    </source>
</reference>
<feature type="transmembrane region" description="Helical" evidence="7">
    <location>
        <begin position="130"/>
        <end position="148"/>
    </location>
</feature>
<evidence type="ECO:0000256" key="4">
    <source>
        <dbReference type="ARBA" id="ARBA00023136"/>
    </source>
</evidence>
<feature type="transmembrane region" description="Helical" evidence="7">
    <location>
        <begin position="15"/>
        <end position="32"/>
    </location>
</feature>